<gene>
    <name evidence="1" type="ORF">B6S09_12995</name>
    <name evidence="2" type="ORF">LY04_02255</name>
</gene>
<reference evidence="1 3" key="1">
    <citation type="submission" date="2017-08" db="EMBL/GenBank/DDBJ databases">
        <title>Draft Genome Sequence of the Marine Bacterium Oceanimonas baumannii ATCC 700832.</title>
        <authorList>
            <person name="Mcclelland W.D."/>
            <person name="Brennan M.A."/>
            <person name="Trachtenberg A.M."/>
            <person name="Maclea K.S."/>
        </authorList>
    </citation>
    <scope>NUCLEOTIDE SEQUENCE [LARGE SCALE GENOMIC DNA]</scope>
    <source>
        <strain evidence="1 3">ATCC 700832</strain>
    </source>
</reference>
<evidence type="ECO:0000313" key="2">
    <source>
        <dbReference type="EMBL" id="TDW58479.1"/>
    </source>
</evidence>
<comment type="caution">
    <text evidence="1">The sequence shown here is derived from an EMBL/GenBank/DDBJ whole genome shotgun (WGS) entry which is preliminary data.</text>
</comment>
<dbReference type="RefSeq" id="WP_094278925.1">
    <property type="nucleotide sequence ID" value="NZ_NQJF01000010.1"/>
</dbReference>
<sequence>MVTLQDNEHYLERTFDKLNATRARYCHIEFEECRFTDCDFSGTTFEKCKFINCDFVRCNLSLVTLPYSTLFGLAFNDSKLVGVDFTRVSWPVYHLDHELKFYQCILNDASFFGLTLNELVLEQCKVRDVDFREGNFSHAHMTYCDFTHSLFMRTNLQGADFSESTGYAINVLENRVQGARFSRYEALSLLECLGIELID</sequence>
<dbReference type="PANTHER" id="PTHR42999">
    <property type="entry name" value="ANTIBIOTIC RESISTANCE PROTEIN MCBG"/>
    <property type="match status" value="1"/>
</dbReference>
<reference evidence="2 4" key="2">
    <citation type="submission" date="2019-03" db="EMBL/GenBank/DDBJ databases">
        <title>Genomic Encyclopedia of Archaeal and Bacterial Type Strains, Phase II (KMG-II): from individual species to whole genera.</title>
        <authorList>
            <person name="Goeker M."/>
        </authorList>
    </citation>
    <scope>NUCLEOTIDE SEQUENCE [LARGE SCALE GENOMIC DNA]</scope>
    <source>
        <strain evidence="2 4">DSM 15594</strain>
    </source>
</reference>
<name>A0A235CG72_9GAMM</name>
<dbReference type="EMBL" id="SODO01000008">
    <property type="protein sequence ID" value="TDW58479.1"/>
    <property type="molecule type" value="Genomic_DNA"/>
</dbReference>
<dbReference type="Pfam" id="PF00805">
    <property type="entry name" value="Pentapeptide"/>
    <property type="match status" value="1"/>
</dbReference>
<organism evidence="1 3">
    <name type="scientific">Oceanimonas baumannii</name>
    <dbReference type="NCBI Taxonomy" id="129578"/>
    <lineage>
        <taxon>Bacteria</taxon>
        <taxon>Pseudomonadati</taxon>
        <taxon>Pseudomonadota</taxon>
        <taxon>Gammaproteobacteria</taxon>
        <taxon>Aeromonadales</taxon>
        <taxon>Aeromonadaceae</taxon>
        <taxon>Oceanimonas</taxon>
    </lineage>
</organism>
<dbReference type="Proteomes" id="UP000295058">
    <property type="component" value="Unassembled WGS sequence"/>
</dbReference>
<dbReference type="InterPro" id="IPR001646">
    <property type="entry name" value="5peptide_repeat"/>
</dbReference>
<accession>A0A235CG72</accession>
<dbReference type="Gene3D" id="2.160.20.80">
    <property type="entry name" value="E3 ubiquitin-protein ligase SopA"/>
    <property type="match status" value="1"/>
</dbReference>
<evidence type="ECO:0000313" key="3">
    <source>
        <dbReference type="Proteomes" id="UP000243640"/>
    </source>
</evidence>
<dbReference type="AlphaFoldDB" id="A0A235CG72"/>
<proteinExistence type="predicted"/>
<evidence type="ECO:0000313" key="1">
    <source>
        <dbReference type="EMBL" id="OYD23369.1"/>
    </source>
</evidence>
<dbReference type="EMBL" id="NQJF01000010">
    <property type="protein sequence ID" value="OYD23369.1"/>
    <property type="molecule type" value="Genomic_DNA"/>
</dbReference>
<protein>
    <submittedName>
        <fullName evidence="2">Uncharacterized protein YjbI with pentapeptide repeats</fullName>
    </submittedName>
</protein>
<dbReference type="PANTHER" id="PTHR42999:SF1">
    <property type="entry name" value="PENTAPEPTIDE REPEAT-CONTAINING PROTEIN"/>
    <property type="match status" value="1"/>
</dbReference>
<dbReference type="Proteomes" id="UP000243640">
    <property type="component" value="Unassembled WGS sequence"/>
</dbReference>
<dbReference type="Pfam" id="PF13599">
    <property type="entry name" value="Pentapeptide_4"/>
    <property type="match status" value="1"/>
</dbReference>
<evidence type="ECO:0000313" key="4">
    <source>
        <dbReference type="Proteomes" id="UP000295058"/>
    </source>
</evidence>
<dbReference type="SUPFAM" id="SSF141571">
    <property type="entry name" value="Pentapeptide repeat-like"/>
    <property type="match status" value="1"/>
</dbReference>
<keyword evidence="4" id="KW-1185">Reference proteome</keyword>
<dbReference type="InterPro" id="IPR052949">
    <property type="entry name" value="PA_immunity-related"/>
</dbReference>
<dbReference type="OrthoDB" id="5290767at2"/>